<protein>
    <recommendedName>
        <fullName evidence="12">DNA 3'-5' helicase</fullName>
        <ecNumber evidence="12">5.6.2.4</ecNumber>
    </recommendedName>
    <alternativeName>
        <fullName evidence="13">DNA 3'-5' helicase II</fullName>
    </alternativeName>
</protein>
<evidence type="ECO:0000259" key="18">
    <source>
        <dbReference type="PROSITE" id="PS51217"/>
    </source>
</evidence>
<dbReference type="GO" id="GO:0005829">
    <property type="term" value="C:cytosol"/>
    <property type="evidence" value="ECO:0007669"/>
    <property type="project" value="TreeGrafter"/>
</dbReference>
<dbReference type="GO" id="GO:0000725">
    <property type="term" value="P:recombinational repair"/>
    <property type="evidence" value="ECO:0007669"/>
    <property type="project" value="TreeGrafter"/>
</dbReference>
<dbReference type="GO" id="GO:0033202">
    <property type="term" value="C:DNA helicase complex"/>
    <property type="evidence" value="ECO:0007669"/>
    <property type="project" value="TreeGrafter"/>
</dbReference>
<evidence type="ECO:0000256" key="1">
    <source>
        <dbReference type="ARBA" id="ARBA00022722"/>
    </source>
</evidence>
<evidence type="ECO:0000256" key="5">
    <source>
        <dbReference type="ARBA" id="ARBA00022806"/>
    </source>
</evidence>
<evidence type="ECO:0000256" key="10">
    <source>
        <dbReference type="ARBA" id="ARBA00023235"/>
    </source>
</evidence>
<dbReference type="GO" id="GO:0005524">
    <property type="term" value="F:ATP binding"/>
    <property type="evidence" value="ECO:0007669"/>
    <property type="project" value="UniProtKB-UniRule"/>
</dbReference>
<dbReference type="AlphaFoldDB" id="A0A3A1WKH0"/>
<dbReference type="GO" id="GO:0004527">
    <property type="term" value="F:exonuclease activity"/>
    <property type="evidence" value="ECO:0007669"/>
    <property type="project" value="UniProtKB-KW"/>
</dbReference>
<keyword evidence="20" id="KW-1185">Reference proteome</keyword>
<dbReference type="InterPro" id="IPR014151">
    <property type="entry name" value="DNA_helicase_AddA"/>
</dbReference>
<evidence type="ECO:0000256" key="7">
    <source>
        <dbReference type="ARBA" id="ARBA00022840"/>
    </source>
</evidence>
<name>A0A3A1WKH0_9HYPH</name>
<dbReference type="Pfam" id="PF13361">
    <property type="entry name" value="UvrD_C"/>
    <property type="match status" value="1"/>
</dbReference>
<dbReference type="InterPro" id="IPR011335">
    <property type="entry name" value="Restrct_endonuc-II-like"/>
</dbReference>
<gene>
    <name evidence="19" type="primary">addA</name>
    <name evidence="19" type="ORF">D3218_10015</name>
</gene>
<evidence type="ECO:0000313" key="19">
    <source>
        <dbReference type="EMBL" id="RIY00740.1"/>
    </source>
</evidence>
<dbReference type="InterPro" id="IPR011604">
    <property type="entry name" value="PDDEXK-like_dom_sf"/>
</dbReference>
<evidence type="ECO:0000256" key="9">
    <source>
        <dbReference type="ARBA" id="ARBA00023204"/>
    </source>
</evidence>
<evidence type="ECO:0000256" key="14">
    <source>
        <dbReference type="ARBA" id="ARBA00048988"/>
    </source>
</evidence>
<dbReference type="PROSITE" id="PS51217">
    <property type="entry name" value="UVRD_HELICASE_CTER"/>
    <property type="match status" value="1"/>
</dbReference>
<keyword evidence="1" id="KW-0540">Nuclease</keyword>
<dbReference type="OrthoDB" id="9810135at2"/>
<dbReference type="PANTHER" id="PTHR11070:SF2">
    <property type="entry name" value="ATP-DEPENDENT DNA HELICASE SRS2"/>
    <property type="match status" value="1"/>
</dbReference>
<keyword evidence="4 15" id="KW-0378">Hydrolase</keyword>
<dbReference type="Gene3D" id="3.40.50.300">
    <property type="entry name" value="P-loop containing nucleotide triphosphate hydrolases"/>
    <property type="match status" value="4"/>
</dbReference>
<dbReference type="Gene3D" id="1.10.486.10">
    <property type="entry name" value="PCRA, domain 4"/>
    <property type="match status" value="1"/>
</dbReference>
<dbReference type="InterPro" id="IPR038726">
    <property type="entry name" value="PDDEXK_AddAB-type"/>
</dbReference>
<feature type="compositionally biased region" description="Low complexity" evidence="16">
    <location>
        <begin position="976"/>
        <end position="996"/>
    </location>
</feature>
<organism evidence="19 20">
    <name type="scientific">Aureimonas flava</name>
    <dbReference type="NCBI Taxonomy" id="2320271"/>
    <lineage>
        <taxon>Bacteria</taxon>
        <taxon>Pseudomonadati</taxon>
        <taxon>Pseudomonadota</taxon>
        <taxon>Alphaproteobacteria</taxon>
        <taxon>Hyphomicrobiales</taxon>
        <taxon>Aurantimonadaceae</taxon>
        <taxon>Aureimonas</taxon>
    </lineage>
</organism>
<evidence type="ECO:0000256" key="6">
    <source>
        <dbReference type="ARBA" id="ARBA00022839"/>
    </source>
</evidence>
<comment type="catalytic activity">
    <reaction evidence="14">
        <text>ATP + H2O = ADP + phosphate + H(+)</text>
        <dbReference type="Rhea" id="RHEA:13065"/>
        <dbReference type="ChEBI" id="CHEBI:15377"/>
        <dbReference type="ChEBI" id="CHEBI:15378"/>
        <dbReference type="ChEBI" id="CHEBI:30616"/>
        <dbReference type="ChEBI" id="CHEBI:43474"/>
        <dbReference type="ChEBI" id="CHEBI:456216"/>
        <dbReference type="EC" id="5.6.2.4"/>
    </reaction>
</comment>
<keyword evidence="3" id="KW-0227">DNA damage</keyword>
<dbReference type="InterPro" id="IPR000212">
    <property type="entry name" value="DNA_helicase_UvrD/REP"/>
</dbReference>
<proteinExistence type="predicted"/>
<evidence type="ECO:0000256" key="4">
    <source>
        <dbReference type="ARBA" id="ARBA00022801"/>
    </source>
</evidence>
<dbReference type="SUPFAM" id="SSF52540">
    <property type="entry name" value="P-loop containing nucleoside triphosphate hydrolases"/>
    <property type="match status" value="1"/>
</dbReference>
<keyword evidence="6" id="KW-0269">Exonuclease</keyword>
<dbReference type="EMBL" id="QYRN01000005">
    <property type="protein sequence ID" value="RIY00740.1"/>
    <property type="molecule type" value="Genomic_DNA"/>
</dbReference>
<dbReference type="PANTHER" id="PTHR11070">
    <property type="entry name" value="UVRD / RECB / PCRA DNA HELICASE FAMILY MEMBER"/>
    <property type="match status" value="1"/>
</dbReference>
<comment type="catalytic activity">
    <reaction evidence="11">
        <text>Couples ATP hydrolysis with the unwinding of duplex DNA by translocating in the 3'-5' direction.</text>
        <dbReference type="EC" id="5.6.2.4"/>
    </reaction>
</comment>
<comment type="caution">
    <text evidence="19">The sequence shown here is derived from an EMBL/GenBank/DDBJ whole genome shotgun (WGS) entry which is preliminary data.</text>
</comment>
<dbReference type="GO" id="GO:0043138">
    <property type="term" value="F:3'-5' DNA helicase activity"/>
    <property type="evidence" value="ECO:0007669"/>
    <property type="project" value="UniProtKB-EC"/>
</dbReference>
<evidence type="ECO:0000256" key="3">
    <source>
        <dbReference type="ARBA" id="ARBA00022763"/>
    </source>
</evidence>
<evidence type="ECO:0000256" key="11">
    <source>
        <dbReference type="ARBA" id="ARBA00034617"/>
    </source>
</evidence>
<dbReference type="Pfam" id="PF12705">
    <property type="entry name" value="PDDEXK_1"/>
    <property type="match status" value="1"/>
</dbReference>
<evidence type="ECO:0000256" key="12">
    <source>
        <dbReference type="ARBA" id="ARBA00034808"/>
    </source>
</evidence>
<evidence type="ECO:0000256" key="8">
    <source>
        <dbReference type="ARBA" id="ARBA00023125"/>
    </source>
</evidence>
<keyword evidence="9" id="KW-0234">DNA repair</keyword>
<reference evidence="20" key="1">
    <citation type="submission" date="2018-09" db="EMBL/GenBank/DDBJ databases">
        <authorList>
            <person name="Tuo L."/>
        </authorList>
    </citation>
    <scope>NUCLEOTIDE SEQUENCE [LARGE SCALE GENOMIC DNA]</scope>
    <source>
        <strain evidence="20">M2BS4Y-1</strain>
    </source>
</reference>
<feature type="region of interest" description="Disordered" evidence="16">
    <location>
        <begin position="975"/>
        <end position="1013"/>
    </location>
</feature>
<keyword evidence="10" id="KW-0413">Isomerase</keyword>
<evidence type="ECO:0000256" key="16">
    <source>
        <dbReference type="SAM" id="MobiDB-lite"/>
    </source>
</evidence>
<dbReference type="SUPFAM" id="SSF52980">
    <property type="entry name" value="Restriction endonuclease-like"/>
    <property type="match status" value="1"/>
</dbReference>
<evidence type="ECO:0000256" key="13">
    <source>
        <dbReference type="ARBA" id="ARBA00034923"/>
    </source>
</evidence>
<evidence type="ECO:0000256" key="15">
    <source>
        <dbReference type="PROSITE-ProRule" id="PRU00560"/>
    </source>
</evidence>
<feature type="domain" description="UvrD-like helicase ATP-binding" evidence="17">
    <location>
        <begin position="19"/>
        <end position="514"/>
    </location>
</feature>
<feature type="binding site" evidence="15">
    <location>
        <begin position="40"/>
        <end position="47"/>
    </location>
    <ligand>
        <name>ATP</name>
        <dbReference type="ChEBI" id="CHEBI:30616"/>
    </ligand>
</feature>
<evidence type="ECO:0000259" key="17">
    <source>
        <dbReference type="PROSITE" id="PS51198"/>
    </source>
</evidence>
<dbReference type="InterPro" id="IPR014017">
    <property type="entry name" value="DNA_helicase_UvrD-like_C"/>
</dbReference>
<dbReference type="InterPro" id="IPR014016">
    <property type="entry name" value="UvrD-like_ATP-bd"/>
</dbReference>
<evidence type="ECO:0000256" key="2">
    <source>
        <dbReference type="ARBA" id="ARBA00022741"/>
    </source>
</evidence>
<feature type="domain" description="UvrD-like helicase C-terminal" evidence="18">
    <location>
        <begin position="544"/>
        <end position="840"/>
    </location>
</feature>
<keyword evidence="8" id="KW-0238">DNA-binding</keyword>
<dbReference type="InterPro" id="IPR027417">
    <property type="entry name" value="P-loop_NTPase"/>
</dbReference>
<dbReference type="GO" id="GO:0003677">
    <property type="term" value="F:DNA binding"/>
    <property type="evidence" value="ECO:0007669"/>
    <property type="project" value="UniProtKB-KW"/>
</dbReference>
<sequence length="1232" mass="132013">MDRRRSRRRRGGDAVSEVLPATIDAQRIASDPARSVFVAANAGSGKTHVLTERVVRLLLAGAEPSKILCLTYTKAAAAEMQTRVFARLSHWAVTDEAALSEALTALDRRPPSRERMAAARRLFARALEAPGGLKIQTIHAFCEAVLHQFPLEANIPGHFEVMDETESALLLAEARRMLIAGAQTRPDDPGGQDREDADLARAFADALAMGGEWGLDALLSEIVQRRDRLRRHLEATGGREAAEERLRRALGLAPDEDEAGVLRAALEPPGFEDGFRDALADAATRSGKATDLKLAGKLALVAESATPEARFAALCAIVFKADGGRYKPSSVATKAVAGAFEDFEERLAALADFLEERRERLATLRLARASGAALAIAETLERDYAALKRRRGRLDFEDLIVRTADLLLRAEASAWVHFKLDQGIDHVLVDEAQDTSPRQWQVVRQLVEEFFSGASATARPRTVFAVGDEKQSIYSFQGASPEMFARERAHLRALAEGAERPFASVELHQSFRSVPDILQAVDRVFAEPADRRGLQSEDGPPVHVSTRTADPGLIEVWPVMVPASVPQHEDWLTPVDLQPASSPAHRLAARIAGRIGEWIGRPIRAKGKVRPLDAGDVLILVRKRSGFVSAMGAALRERGIRVAGADRLVITDHIAVADLAALGRTVSNAEDELSLAAVLKSPLFGFTDDELMALALSRGDAGRPEALYLALRRLAGERGEARIPDFVPGGARGALRDKAVAAFARLEELRRRAGFETVFTFFARILGPEGGRARLVARLGRDAGDVVDAFLDLALAEEQAGHGGLEAFLADLAASPPEIKREMEHGRGEVRIMTTHASKGLEAPVVFLVDPGSAPFSHTHGAKLMEWTGMPGLPPDMPPGFLWCPDASTRESAVGALREAERARAEDEYRRLLYVGLTRAADRLVVCGLSGVRGPDAASWLQRVEAALKPHAREVKDPSTGETLAWRLGAEAKGTAVPPVAAPDAPALRPLDLSRLPPEELPPRPLQPSTASGGSRIELAAMDEDVAAPFSASPVLGAAARPGAGVRRGLLLHRLLQALPDLEPGEREAAARAFARREGHSLGEDEAERIADQALGILAEPAFAPLFAPGNRAEVAVAGEIELGGRRYAVSGAIDRLAVTDEAVHILDYKTGRTVPEGVEDAPASHVLQLALYAEMVRPLFRGRAVRAALLYSEGPKLVEVPEAAMARALAERAGRGAAGGGGTGTADGGAA</sequence>
<dbReference type="EC" id="5.6.2.4" evidence="12"/>
<keyword evidence="2 15" id="KW-0547">Nucleotide-binding</keyword>
<dbReference type="Gene3D" id="3.90.320.10">
    <property type="match status" value="1"/>
</dbReference>
<dbReference type="PROSITE" id="PS51198">
    <property type="entry name" value="UVRD_HELICASE_ATP_BIND"/>
    <property type="match status" value="1"/>
</dbReference>
<dbReference type="Proteomes" id="UP000265750">
    <property type="component" value="Unassembled WGS sequence"/>
</dbReference>
<keyword evidence="7 15" id="KW-0067">ATP-binding</keyword>
<dbReference type="Pfam" id="PF00580">
    <property type="entry name" value="UvrD-helicase"/>
    <property type="match status" value="1"/>
</dbReference>
<accession>A0A3A1WKH0</accession>
<evidence type="ECO:0000313" key="20">
    <source>
        <dbReference type="Proteomes" id="UP000265750"/>
    </source>
</evidence>
<dbReference type="NCBIfam" id="TIGR02784">
    <property type="entry name" value="addA_alphas"/>
    <property type="match status" value="1"/>
</dbReference>
<keyword evidence="5 15" id="KW-0347">Helicase</keyword>